<organism evidence="1">
    <name type="scientific">Lepeophtheirus salmonis</name>
    <name type="common">Salmon louse</name>
    <name type="synonym">Caligus salmonis</name>
    <dbReference type="NCBI Taxonomy" id="72036"/>
    <lineage>
        <taxon>Eukaryota</taxon>
        <taxon>Metazoa</taxon>
        <taxon>Ecdysozoa</taxon>
        <taxon>Arthropoda</taxon>
        <taxon>Crustacea</taxon>
        <taxon>Multicrustacea</taxon>
        <taxon>Hexanauplia</taxon>
        <taxon>Copepoda</taxon>
        <taxon>Siphonostomatoida</taxon>
        <taxon>Caligidae</taxon>
        <taxon>Lepeophtheirus</taxon>
    </lineage>
</organism>
<proteinExistence type="predicted"/>
<protein>
    <submittedName>
        <fullName evidence="1">Uncharacterized protein</fullName>
    </submittedName>
</protein>
<sequence length="13" mass="1396">MDNTIAIVTSLSM</sequence>
<accession>A0A0K2U061</accession>
<name>A0A0K2U061_LEPSM</name>
<evidence type="ECO:0000313" key="1">
    <source>
        <dbReference type="EMBL" id="CDW31664.1"/>
    </source>
</evidence>
<reference evidence="1" key="1">
    <citation type="submission" date="2014-05" db="EMBL/GenBank/DDBJ databases">
        <authorList>
            <person name="Chronopoulou M."/>
        </authorList>
    </citation>
    <scope>NUCLEOTIDE SEQUENCE</scope>
    <source>
        <tissue evidence="1">Whole organism</tissue>
    </source>
</reference>
<dbReference type="EMBL" id="HACA01014303">
    <property type="protein sequence ID" value="CDW31664.1"/>
    <property type="molecule type" value="Transcribed_RNA"/>
</dbReference>